<keyword evidence="10" id="KW-1185">Reference proteome</keyword>
<dbReference type="InterPro" id="IPR036396">
    <property type="entry name" value="Cyt_P450_sf"/>
</dbReference>
<accession>A0AAV3SK22</accession>
<evidence type="ECO:0000256" key="5">
    <source>
        <dbReference type="ARBA" id="ARBA00023004"/>
    </source>
</evidence>
<dbReference type="EMBL" id="BAAADN010000058">
    <property type="protein sequence ID" value="GAA0472831.1"/>
    <property type="molecule type" value="Genomic_DNA"/>
</dbReference>
<organism evidence="8 11">
    <name type="scientific">Halococcus dombrowskii</name>
    <dbReference type="NCBI Taxonomy" id="179637"/>
    <lineage>
        <taxon>Archaea</taxon>
        <taxon>Methanobacteriati</taxon>
        <taxon>Methanobacteriota</taxon>
        <taxon>Stenosarchaea group</taxon>
        <taxon>Halobacteria</taxon>
        <taxon>Halobacteriales</taxon>
        <taxon>Halococcaceae</taxon>
        <taxon>Halococcus</taxon>
    </lineage>
</organism>
<evidence type="ECO:0000256" key="2">
    <source>
        <dbReference type="ARBA" id="ARBA00022617"/>
    </source>
</evidence>
<dbReference type="PRINTS" id="PR00385">
    <property type="entry name" value="P450"/>
</dbReference>
<reference evidence="8" key="1">
    <citation type="journal article" date="2014" name="Int. J. Syst. Evol. Microbiol.">
        <title>Complete genome sequence of Corynebacterium casei LMG S-19264T (=DSM 44701T), isolated from a smear-ripened cheese.</title>
        <authorList>
            <consortium name="US DOE Joint Genome Institute (JGI-PGF)"/>
            <person name="Walter F."/>
            <person name="Albersmeier A."/>
            <person name="Kalinowski J."/>
            <person name="Ruckert C."/>
        </authorList>
    </citation>
    <scope>NUCLEOTIDE SEQUENCE</scope>
    <source>
        <strain evidence="8">JCM 12289</strain>
    </source>
</reference>
<dbReference type="GO" id="GO:0020037">
    <property type="term" value="F:heme binding"/>
    <property type="evidence" value="ECO:0007669"/>
    <property type="project" value="InterPro"/>
</dbReference>
<dbReference type="GO" id="GO:0004497">
    <property type="term" value="F:monooxygenase activity"/>
    <property type="evidence" value="ECO:0007669"/>
    <property type="project" value="UniProtKB-KW"/>
</dbReference>
<comment type="similarity">
    <text evidence="1 7">Belongs to the cytochrome P450 family.</text>
</comment>
<dbReference type="PANTHER" id="PTHR24291">
    <property type="entry name" value="CYTOCHROME P450 FAMILY 4"/>
    <property type="match status" value="1"/>
</dbReference>
<dbReference type="GO" id="GO:0016705">
    <property type="term" value="F:oxidoreductase activity, acting on paired donors, with incorporation or reduction of molecular oxygen"/>
    <property type="evidence" value="ECO:0007669"/>
    <property type="project" value="InterPro"/>
</dbReference>
<dbReference type="InterPro" id="IPR050196">
    <property type="entry name" value="Cytochrome_P450_Monoox"/>
</dbReference>
<keyword evidence="2 7" id="KW-0349">Heme</keyword>
<dbReference type="Gene3D" id="1.10.630.10">
    <property type="entry name" value="Cytochrome P450"/>
    <property type="match status" value="1"/>
</dbReference>
<evidence type="ECO:0000256" key="3">
    <source>
        <dbReference type="ARBA" id="ARBA00022723"/>
    </source>
</evidence>
<evidence type="ECO:0000313" key="9">
    <source>
        <dbReference type="EMBL" id="UOO94220.1"/>
    </source>
</evidence>
<proteinExistence type="inferred from homology"/>
<evidence type="ECO:0000313" key="10">
    <source>
        <dbReference type="Proteomes" id="UP000830542"/>
    </source>
</evidence>
<dbReference type="AlphaFoldDB" id="A0AAV3SK22"/>
<dbReference type="PRINTS" id="PR00463">
    <property type="entry name" value="EP450I"/>
</dbReference>
<reference evidence="9" key="2">
    <citation type="submission" date="2022-04" db="EMBL/GenBank/DDBJ databases">
        <title>Sequencing and genomic assembly of Halococcus dombrowskii.</title>
        <authorList>
            <person name="Lim S.W."/>
            <person name="MacLea K.S."/>
        </authorList>
    </citation>
    <scope>NUCLEOTIDE SEQUENCE</scope>
    <source>
        <strain evidence="9">H4</strain>
    </source>
</reference>
<reference evidence="8" key="3">
    <citation type="submission" date="2023-12" db="EMBL/GenBank/DDBJ databases">
        <authorList>
            <person name="Sun Q."/>
            <person name="Inoue M."/>
        </authorList>
    </citation>
    <scope>NUCLEOTIDE SEQUENCE</scope>
    <source>
        <strain evidence="8">JCM 12289</strain>
    </source>
</reference>
<dbReference type="GeneID" id="71762098"/>
<evidence type="ECO:0000313" key="11">
    <source>
        <dbReference type="Proteomes" id="UP001500962"/>
    </source>
</evidence>
<keyword evidence="6 7" id="KW-0503">Monooxygenase</keyword>
<dbReference type="InterPro" id="IPR002401">
    <property type="entry name" value="Cyt_P450_E_grp-I"/>
</dbReference>
<dbReference type="Pfam" id="PF00067">
    <property type="entry name" value="p450"/>
    <property type="match status" value="1"/>
</dbReference>
<evidence type="ECO:0000256" key="4">
    <source>
        <dbReference type="ARBA" id="ARBA00023002"/>
    </source>
</evidence>
<dbReference type="GO" id="GO:0005506">
    <property type="term" value="F:iron ion binding"/>
    <property type="evidence" value="ECO:0007669"/>
    <property type="project" value="InterPro"/>
</dbReference>
<keyword evidence="4 7" id="KW-0560">Oxidoreductase</keyword>
<dbReference type="PROSITE" id="PS00086">
    <property type="entry name" value="CYTOCHROME_P450"/>
    <property type="match status" value="1"/>
</dbReference>
<dbReference type="KEGG" id="hdo:MUK72_09580"/>
<dbReference type="SUPFAM" id="SSF48264">
    <property type="entry name" value="Cytochrome P450"/>
    <property type="match status" value="1"/>
</dbReference>
<keyword evidence="3 7" id="KW-0479">Metal-binding</keyword>
<gene>
    <name evidence="8" type="ORF">GCM10008985_31970</name>
    <name evidence="9" type="ORF">MUK72_09580</name>
</gene>
<name>A0AAV3SK22_HALDO</name>
<dbReference type="InterPro" id="IPR017972">
    <property type="entry name" value="Cyt_P450_CS"/>
</dbReference>
<evidence type="ECO:0000256" key="1">
    <source>
        <dbReference type="ARBA" id="ARBA00010617"/>
    </source>
</evidence>
<dbReference type="InterPro" id="IPR001128">
    <property type="entry name" value="Cyt_P450"/>
</dbReference>
<evidence type="ECO:0000256" key="6">
    <source>
        <dbReference type="ARBA" id="ARBA00023033"/>
    </source>
</evidence>
<keyword evidence="5 7" id="KW-0408">Iron</keyword>
<dbReference type="EMBL" id="CP095005">
    <property type="protein sequence ID" value="UOO94220.1"/>
    <property type="molecule type" value="Genomic_DNA"/>
</dbReference>
<dbReference type="PANTHER" id="PTHR24291:SF50">
    <property type="entry name" value="BIFUNCTIONAL ALBAFLAVENONE MONOOXYGENASE_TERPENE SYNTHASE"/>
    <property type="match status" value="1"/>
</dbReference>
<evidence type="ECO:0000313" key="8">
    <source>
        <dbReference type="EMBL" id="GAA0472831.1"/>
    </source>
</evidence>
<dbReference type="Proteomes" id="UP000830542">
    <property type="component" value="Chromosome"/>
</dbReference>
<dbReference type="RefSeq" id="WP_244699476.1">
    <property type="nucleotide sequence ID" value="NZ_BAAADN010000058.1"/>
</dbReference>
<protein>
    <submittedName>
        <fullName evidence="8">Cytochrome P450</fullName>
    </submittedName>
</protein>
<dbReference type="Proteomes" id="UP001500962">
    <property type="component" value="Unassembled WGS sequence"/>
</dbReference>
<sequence length="443" mass="50096">MSTTPPGPKGLPVVGNSYHYAQDPLRFMTAVRDTYGDIAQFTLGPEQAYMLTNPADIERVLVSDEGAYRKPQFQADTLGNLLGDGLLLSEGGTWKRERQRMQPAFLRSRLDDCAGLMAEYAAEMAAGWETGETIQVDIAMAKVTLKIITSAMMGVDLDDATIERVQESLQPVGDQFSPTIRGFLMPEWVPTREQREYRQSIDVLEDVLRDVLRDRQGPHADGPDMLSLLFGAQSESAEVDRELIRDEMMTMLLAGHDTTALTLTYTWHLLARHPEIEARLHDELDTVLGGEPPTSETVRQLDYTDRVLNEAMRLYPPVYTLFRTAKEPVDLGGYRLPQGSLLMLPQWAIHRDPRWYDDPDTFDPDRWKPTRRNERPSYAYFPFGAGPRSCIGKQLSLLEAKFIIGTVAQDYHLDLESSASFDFQPTLTLHPADPVEMSIRERQ</sequence>
<evidence type="ECO:0000256" key="7">
    <source>
        <dbReference type="RuleBase" id="RU000461"/>
    </source>
</evidence>